<dbReference type="RefSeq" id="WP_035605563.1">
    <property type="nucleotide sequence ID" value="NZ_JEMG01000001.1"/>
</dbReference>
<proteinExistence type="predicted"/>
<sequence>MTHQNTPILDDRDLTSEERDLIRWMLENGNKGGRKFLGQLERARVHARCPCGCASIDLTIDGKTPTDFRMHILGDFQWKNEAGNLFGAFVFEQDGLLGGLDLWSVDGAETPSAIPRPEQLVSLE</sequence>
<evidence type="ECO:0000313" key="1">
    <source>
        <dbReference type="EMBL" id="EYC52809.1"/>
    </source>
</evidence>
<gene>
    <name evidence="1" type="ORF">AZ34_05355</name>
</gene>
<dbReference type="EMBL" id="JEMG01000001">
    <property type="protein sequence ID" value="EYC52809.1"/>
    <property type="molecule type" value="Genomic_DNA"/>
</dbReference>
<dbReference type="eggNOG" id="ENOG50344IE">
    <property type="taxonomic scope" value="Bacteria"/>
</dbReference>
<evidence type="ECO:0000313" key="2">
    <source>
        <dbReference type="Proteomes" id="UP000023268"/>
    </source>
</evidence>
<dbReference type="AlphaFoldDB" id="A0A016XL27"/>
<organism evidence="1 2">
    <name type="scientific">Hylemonella gracilis str. Niagara R</name>
    <dbReference type="NCBI Taxonomy" id="1458275"/>
    <lineage>
        <taxon>Bacteria</taxon>
        <taxon>Pseudomonadati</taxon>
        <taxon>Pseudomonadota</taxon>
        <taxon>Betaproteobacteria</taxon>
        <taxon>Burkholderiales</taxon>
        <taxon>Comamonadaceae</taxon>
        <taxon>Hylemonella</taxon>
    </lineage>
</organism>
<dbReference type="Proteomes" id="UP000023268">
    <property type="component" value="Unassembled WGS sequence"/>
</dbReference>
<comment type="caution">
    <text evidence="1">The sequence shown here is derived from an EMBL/GenBank/DDBJ whole genome shotgun (WGS) entry which is preliminary data.</text>
</comment>
<protein>
    <submittedName>
        <fullName evidence="1">Uncharacterized protein</fullName>
    </submittedName>
</protein>
<name>A0A016XL27_9BURK</name>
<dbReference type="OrthoDB" id="122496at2"/>
<reference evidence="1 2" key="1">
    <citation type="submission" date="2014-02" db="EMBL/GenBank/DDBJ databases">
        <title>Draft Genome of Hylemonella gracilis isolated from the Niagara River.</title>
        <authorList>
            <person name="Pawlowski D.R."/>
            <person name="Koudelka G.B."/>
        </authorList>
    </citation>
    <scope>NUCLEOTIDE SEQUENCE [LARGE SCALE GENOMIC DNA]</scope>
    <source>
        <strain evidence="1 2">Niagara R</strain>
    </source>
</reference>
<accession>A0A016XL27</accession>